<dbReference type="Gene3D" id="4.10.860.10">
    <property type="entry name" value="UVR domain"/>
    <property type="match status" value="1"/>
</dbReference>
<protein>
    <recommendedName>
        <fullName evidence="7">UvrABC system protein C</fullName>
        <shortName evidence="7">Protein UvrC</shortName>
    </recommendedName>
    <alternativeName>
        <fullName evidence="7">Excinuclease ABC subunit C</fullName>
    </alternativeName>
</protein>
<keyword evidence="4 7" id="KW-0267">Excision nuclease</keyword>
<keyword evidence="5 7" id="KW-0234">DNA repair</keyword>
<keyword evidence="12" id="KW-1185">Reference proteome</keyword>
<organism evidence="11 12">
    <name type="scientific">Engelhardtia mirabilis</name>
    <dbReference type="NCBI Taxonomy" id="2528011"/>
    <lineage>
        <taxon>Bacteria</taxon>
        <taxon>Pseudomonadati</taxon>
        <taxon>Planctomycetota</taxon>
        <taxon>Planctomycetia</taxon>
        <taxon>Planctomycetia incertae sedis</taxon>
        <taxon>Engelhardtia</taxon>
    </lineage>
</organism>
<keyword evidence="6 7" id="KW-0742">SOS response</keyword>
<dbReference type="SUPFAM" id="SSF82771">
    <property type="entry name" value="GIY-YIG endonuclease"/>
    <property type="match status" value="1"/>
</dbReference>
<dbReference type="InterPro" id="IPR047296">
    <property type="entry name" value="GIY-YIG_UvrC_Cho"/>
</dbReference>
<dbReference type="PROSITE" id="PS50165">
    <property type="entry name" value="UVRC"/>
    <property type="match status" value="1"/>
</dbReference>
<dbReference type="GO" id="GO:0005737">
    <property type="term" value="C:cytoplasm"/>
    <property type="evidence" value="ECO:0007669"/>
    <property type="project" value="UniProtKB-SubCell"/>
</dbReference>
<comment type="subcellular location">
    <subcellularLocation>
        <location evidence="7">Cytoplasm</location>
    </subcellularLocation>
</comment>
<dbReference type="NCBIfam" id="TIGR00194">
    <property type="entry name" value="uvrC"/>
    <property type="match status" value="1"/>
</dbReference>
<dbReference type="Gene3D" id="3.40.1440.10">
    <property type="entry name" value="GIY-YIG endonuclease"/>
    <property type="match status" value="1"/>
</dbReference>
<sequence length="620" mass="69848">MSEPRWSMEGVPTRPGVYLFRNEEGAVLYVGKARSLRQRLFSYRRPGGDGRLGVWFLEREAASVETIVTRTEAEALLLEDTLIKQHKPPYNVRLKDDKSFLMIRVDLDERWPRLKFVRAHRPDERKGKGRSRYFGPFASARSVRKTMSDLHRVVPLRDCTDNVLENRSRPCLKHQIGLCSAPCVGLVSKDEYATLVEKAIEVLAGETAELERDLETRMQAAAEKLEFELAAQWRDRLTAVRRTVERQGVRAKDTVERDVLAFVRRGEWAVVHRLAFREGRMTESRSHRFKSRLPDEELLHNVLTALYAPGRREAPRELVLPCQPADVELFEDLFASTQFVVPSSGERQRMLDIAAANARAELERATDDDEQATTALEQLAKLLDLDPSQAPEVIDCFDVSNMQGSNVVASRVRFRGGLADRGGYRRFKVRTVEGQDDFASMAEVVGRSLRRGLDEDDLPDLIVVDGGQQQLAVALQAREDAGAFDVPIVGIAKARAERTIGKRRVGRSEERLVLAPDIEPIELPRHSAVRHLLERIRDEAHRFAITYHRKERGRITSRLDSIPGVGEAKRKALLRAFGSVVGVKQASVEQIGALPSIGPKLAQVIVDHLHDRSDPQAPSA</sequence>
<feature type="domain" description="GIY-YIG" evidence="9">
    <location>
        <begin position="13"/>
        <end position="92"/>
    </location>
</feature>
<dbReference type="PROSITE" id="PS50164">
    <property type="entry name" value="GIY_YIG"/>
    <property type="match status" value="1"/>
</dbReference>
<feature type="domain" description="UVR" evidence="8">
    <location>
        <begin position="208"/>
        <end position="243"/>
    </location>
</feature>
<dbReference type="Pfam" id="PF01541">
    <property type="entry name" value="GIY-YIG"/>
    <property type="match status" value="1"/>
</dbReference>
<evidence type="ECO:0000259" key="10">
    <source>
        <dbReference type="PROSITE" id="PS50165"/>
    </source>
</evidence>
<evidence type="ECO:0000256" key="1">
    <source>
        <dbReference type="ARBA" id="ARBA00022490"/>
    </source>
</evidence>
<dbReference type="InterPro" id="IPR003583">
    <property type="entry name" value="Hlx-hairpin-Hlx_DNA-bd_motif"/>
</dbReference>
<dbReference type="FunFam" id="3.40.1440.10:FF:000001">
    <property type="entry name" value="UvrABC system protein C"/>
    <property type="match status" value="1"/>
</dbReference>
<evidence type="ECO:0000256" key="3">
    <source>
        <dbReference type="ARBA" id="ARBA00022769"/>
    </source>
</evidence>
<dbReference type="KEGG" id="pbap:Pla133_30090"/>
<dbReference type="SMART" id="SM00465">
    <property type="entry name" value="GIYc"/>
    <property type="match status" value="1"/>
</dbReference>
<dbReference type="EMBL" id="CP036287">
    <property type="protein sequence ID" value="QDU67920.1"/>
    <property type="molecule type" value="Genomic_DNA"/>
</dbReference>
<dbReference type="SUPFAM" id="SSF47781">
    <property type="entry name" value="RuvA domain 2-like"/>
    <property type="match status" value="1"/>
</dbReference>
<dbReference type="Proteomes" id="UP000316921">
    <property type="component" value="Chromosome"/>
</dbReference>
<keyword evidence="1 7" id="KW-0963">Cytoplasm</keyword>
<dbReference type="GO" id="GO:0009380">
    <property type="term" value="C:excinuclease repair complex"/>
    <property type="evidence" value="ECO:0007669"/>
    <property type="project" value="InterPro"/>
</dbReference>
<dbReference type="PANTHER" id="PTHR30562">
    <property type="entry name" value="UVRC/OXIDOREDUCTASE"/>
    <property type="match status" value="1"/>
</dbReference>
<evidence type="ECO:0000256" key="2">
    <source>
        <dbReference type="ARBA" id="ARBA00022763"/>
    </source>
</evidence>
<comment type="subunit">
    <text evidence="7">Interacts with UvrB in an incision complex.</text>
</comment>
<dbReference type="InterPro" id="IPR038476">
    <property type="entry name" value="UvrC_RNase_H_dom_sf"/>
</dbReference>
<dbReference type="GO" id="GO:0009432">
    <property type="term" value="P:SOS response"/>
    <property type="evidence" value="ECO:0007669"/>
    <property type="project" value="UniProtKB-UniRule"/>
</dbReference>
<comment type="function">
    <text evidence="7">The UvrABC repair system catalyzes the recognition and processing of DNA lesions. UvrC both incises the 5' and 3' sides of the lesion. The N-terminal half is responsible for the 3' incision and the C-terminal half is responsible for the 5' incision.</text>
</comment>
<evidence type="ECO:0000313" key="11">
    <source>
        <dbReference type="EMBL" id="QDU67920.1"/>
    </source>
</evidence>
<feature type="domain" description="UvrC family homology region profile" evidence="10">
    <location>
        <begin position="259"/>
        <end position="476"/>
    </location>
</feature>
<dbReference type="InterPro" id="IPR010994">
    <property type="entry name" value="RuvA_2-like"/>
</dbReference>
<proteinExistence type="inferred from homology"/>
<dbReference type="Pfam" id="PF08459">
    <property type="entry name" value="UvrC_RNaseH_dom"/>
    <property type="match status" value="1"/>
</dbReference>
<dbReference type="GO" id="GO:0009381">
    <property type="term" value="F:excinuclease ABC activity"/>
    <property type="evidence" value="ECO:0007669"/>
    <property type="project" value="UniProtKB-UniRule"/>
</dbReference>
<evidence type="ECO:0000256" key="6">
    <source>
        <dbReference type="ARBA" id="ARBA00023236"/>
    </source>
</evidence>
<dbReference type="Pfam" id="PF22920">
    <property type="entry name" value="UvrC_RNaseH"/>
    <property type="match status" value="1"/>
</dbReference>
<accession>A0A518BLS5</accession>
<dbReference type="SMART" id="SM00278">
    <property type="entry name" value="HhH1"/>
    <property type="match status" value="2"/>
</dbReference>
<dbReference type="InterPro" id="IPR050066">
    <property type="entry name" value="UvrABC_protein_C"/>
</dbReference>
<evidence type="ECO:0000313" key="12">
    <source>
        <dbReference type="Proteomes" id="UP000316921"/>
    </source>
</evidence>
<evidence type="ECO:0000256" key="5">
    <source>
        <dbReference type="ARBA" id="ARBA00023204"/>
    </source>
</evidence>
<dbReference type="CDD" id="cd10434">
    <property type="entry name" value="GIY-YIG_UvrC_Cho"/>
    <property type="match status" value="1"/>
</dbReference>
<dbReference type="Gene3D" id="3.30.420.340">
    <property type="entry name" value="UvrC, RNAse H endonuclease domain"/>
    <property type="match status" value="1"/>
</dbReference>
<evidence type="ECO:0000259" key="9">
    <source>
        <dbReference type="PROSITE" id="PS50164"/>
    </source>
</evidence>
<evidence type="ECO:0000259" key="8">
    <source>
        <dbReference type="PROSITE" id="PS50151"/>
    </source>
</evidence>
<reference evidence="11 12" key="1">
    <citation type="submission" date="2019-02" db="EMBL/GenBank/DDBJ databases">
        <title>Deep-cultivation of Planctomycetes and their phenomic and genomic characterization uncovers novel biology.</title>
        <authorList>
            <person name="Wiegand S."/>
            <person name="Jogler M."/>
            <person name="Boedeker C."/>
            <person name="Pinto D."/>
            <person name="Vollmers J."/>
            <person name="Rivas-Marin E."/>
            <person name="Kohn T."/>
            <person name="Peeters S.H."/>
            <person name="Heuer A."/>
            <person name="Rast P."/>
            <person name="Oberbeckmann S."/>
            <person name="Bunk B."/>
            <person name="Jeske O."/>
            <person name="Meyerdierks A."/>
            <person name="Storesund J.E."/>
            <person name="Kallscheuer N."/>
            <person name="Luecker S."/>
            <person name="Lage O.M."/>
            <person name="Pohl T."/>
            <person name="Merkel B.J."/>
            <person name="Hornburger P."/>
            <person name="Mueller R.-W."/>
            <person name="Bruemmer F."/>
            <person name="Labrenz M."/>
            <person name="Spormann A.M."/>
            <person name="Op den Camp H."/>
            <person name="Overmann J."/>
            <person name="Amann R."/>
            <person name="Jetten M.S.M."/>
            <person name="Mascher T."/>
            <person name="Medema M.H."/>
            <person name="Devos D.P."/>
            <person name="Kaster A.-K."/>
            <person name="Ovreas L."/>
            <person name="Rohde M."/>
            <person name="Galperin M.Y."/>
            <person name="Jogler C."/>
        </authorList>
    </citation>
    <scope>NUCLEOTIDE SEQUENCE [LARGE SCALE GENOMIC DNA]</scope>
    <source>
        <strain evidence="11 12">Pla133</strain>
    </source>
</reference>
<dbReference type="Pfam" id="PF14520">
    <property type="entry name" value="HHH_5"/>
    <property type="match status" value="1"/>
</dbReference>
<dbReference type="InterPro" id="IPR035901">
    <property type="entry name" value="GIY-YIG_endonuc_sf"/>
</dbReference>
<dbReference type="InterPro" id="IPR001943">
    <property type="entry name" value="UVR_dom"/>
</dbReference>
<dbReference type="Pfam" id="PF02151">
    <property type="entry name" value="UVR"/>
    <property type="match status" value="1"/>
</dbReference>
<evidence type="ECO:0000256" key="4">
    <source>
        <dbReference type="ARBA" id="ARBA00022881"/>
    </source>
</evidence>
<dbReference type="GO" id="GO:0003677">
    <property type="term" value="F:DNA binding"/>
    <property type="evidence" value="ECO:0007669"/>
    <property type="project" value="UniProtKB-UniRule"/>
</dbReference>
<dbReference type="InterPro" id="IPR000305">
    <property type="entry name" value="GIY-YIG_endonuc"/>
</dbReference>
<dbReference type="PROSITE" id="PS50151">
    <property type="entry name" value="UVR"/>
    <property type="match status" value="1"/>
</dbReference>
<keyword evidence="3 7" id="KW-0228">DNA excision</keyword>
<name>A0A518BLS5_9BACT</name>
<evidence type="ECO:0000256" key="7">
    <source>
        <dbReference type="HAMAP-Rule" id="MF_00203"/>
    </source>
</evidence>
<dbReference type="InterPro" id="IPR004791">
    <property type="entry name" value="UvrC"/>
</dbReference>
<dbReference type="Gene3D" id="1.10.150.20">
    <property type="entry name" value="5' to 3' exonuclease, C-terminal subdomain"/>
    <property type="match status" value="1"/>
</dbReference>
<dbReference type="GO" id="GO:0006289">
    <property type="term" value="P:nucleotide-excision repair"/>
    <property type="evidence" value="ECO:0007669"/>
    <property type="project" value="UniProtKB-UniRule"/>
</dbReference>
<dbReference type="RefSeq" id="WP_145066503.1">
    <property type="nucleotide sequence ID" value="NZ_CP036287.1"/>
</dbReference>
<dbReference type="PANTHER" id="PTHR30562:SF1">
    <property type="entry name" value="UVRABC SYSTEM PROTEIN C"/>
    <property type="match status" value="1"/>
</dbReference>
<dbReference type="InterPro" id="IPR036876">
    <property type="entry name" value="UVR_dom_sf"/>
</dbReference>
<dbReference type="SUPFAM" id="SSF46600">
    <property type="entry name" value="C-terminal UvrC-binding domain of UvrB"/>
    <property type="match status" value="1"/>
</dbReference>
<dbReference type="AlphaFoldDB" id="A0A518BLS5"/>
<dbReference type="HAMAP" id="MF_00203">
    <property type="entry name" value="UvrC"/>
    <property type="match status" value="1"/>
</dbReference>
<comment type="similarity">
    <text evidence="7">Belongs to the UvrC family.</text>
</comment>
<keyword evidence="2 7" id="KW-0227">DNA damage</keyword>
<dbReference type="InterPro" id="IPR001162">
    <property type="entry name" value="UvrC_RNase_H_dom"/>
</dbReference>
<gene>
    <name evidence="7 11" type="primary">uvrC</name>
    <name evidence="11" type="ORF">Pla133_30090</name>
</gene>